<dbReference type="EMBL" id="CP012173">
    <property type="protein sequence ID" value="AKV76941.1"/>
    <property type="molecule type" value="Genomic_DNA"/>
</dbReference>
<dbReference type="GO" id="GO:1990904">
    <property type="term" value="C:ribonucleoprotein complex"/>
    <property type="evidence" value="ECO:0007669"/>
    <property type="project" value="UniProtKB-KW"/>
</dbReference>
<dbReference type="GeneID" id="97613168"/>
<dbReference type="GO" id="GO:0006412">
    <property type="term" value="P:translation"/>
    <property type="evidence" value="ECO:0007669"/>
    <property type="project" value="InterPro"/>
</dbReference>
<evidence type="ECO:0000313" key="5">
    <source>
        <dbReference type="EMBL" id="AKV74703.1"/>
    </source>
</evidence>
<evidence type="ECO:0000313" key="9">
    <source>
        <dbReference type="EMBL" id="AKV83673.1"/>
    </source>
</evidence>
<dbReference type="EMBL" id="CP012176">
    <property type="protein sequence ID" value="AKV83673.1"/>
    <property type="molecule type" value="Genomic_DNA"/>
</dbReference>
<dbReference type="NCBIfam" id="NF006817">
    <property type="entry name" value="PRK09336.1"/>
    <property type="match status" value="1"/>
</dbReference>
<dbReference type="OrthoDB" id="28200at2157"/>
<sequence>MPSHGSLTKAGKVRGQTPKIQAKERHKEVPRVRNRIEYEKRVLKQTAQKQQRAPRRM</sequence>
<evidence type="ECO:0000313" key="7">
    <source>
        <dbReference type="EMBL" id="AKV79192.1"/>
    </source>
</evidence>
<evidence type="ECO:0000256" key="3">
    <source>
        <dbReference type="SAM" id="MobiDB-lite"/>
    </source>
</evidence>
<dbReference type="GO" id="GO:0003735">
    <property type="term" value="F:structural constituent of ribosome"/>
    <property type="evidence" value="ECO:0007669"/>
    <property type="project" value="InterPro"/>
</dbReference>
<evidence type="ECO:0000313" key="13">
    <source>
        <dbReference type="Proteomes" id="UP000062398"/>
    </source>
</evidence>
<dbReference type="EMBL" id="CP012172">
    <property type="protein sequence ID" value="AKV74703.1"/>
    <property type="molecule type" value="Genomic_DNA"/>
</dbReference>
<organism evidence="4 10">
    <name type="scientific">Metallosphaera sedula</name>
    <dbReference type="NCBI Taxonomy" id="43687"/>
    <lineage>
        <taxon>Archaea</taxon>
        <taxon>Thermoproteota</taxon>
        <taxon>Thermoprotei</taxon>
        <taxon>Sulfolobales</taxon>
        <taxon>Sulfolobaceae</taxon>
        <taxon>Metallosphaera</taxon>
    </lineage>
</organism>
<evidence type="ECO:0000256" key="2">
    <source>
        <dbReference type="ARBA" id="ARBA00023274"/>
    </source>
</evidence>
<evidence type="ECO:0000256" key="1">
    <source>
        <dbReference type="ARBA" id="ARBA00022980"/>
    </source>
</evidence>
<keyword evidence="1 4" id="KW-0689">Ribosomal protein</keyword>
<name>A0A088E961_9CREN</name>
<dbReference type="RefSeq" id="WP_012021663.1">
    <property type="nucleotide sequence ID" value="NZ_AP019770.1"/>
</dbReference>
<dbReference type="OMA" id="RRNIRNY"/>
<accession>A0A088E961</accession>
<dbReference type="Proteomes" id="UP000061362">
    <property type="component" value="Chromosome"/>
</dbReference>
<reference evidence="9 11" key="3">
    <citation type="submission" date="2015-07" db="EMBL/GenBank/DDBJ databases">
        <title>Physiological, transcriptional responses and genome re-sequencing of acid resistant extremely thermoacidophilic Metallosphaera sedula SARC-M1.</title>
        <authorList>
            <person name="Ai C."/>
            <person name="McCarthy S."/>
            <person name="Eckrich V."/>
            <person name="Rudrappa D."/>
            <person name="Qiu G."/>
            <person name="Blum P."/>
        </authorList>
    </citation>
    <scope>NUCLEOTIDE SEQUENCE [LARGE SCALE GENOMIC DNA]</scope>
    <source>
        <strain evidence="9 11">SARC-M1</strain>
    </source>
</reference>
<dbReference type="GO" id="GO:0005840">
    <property type="term" value="C:ribosome"/>
    <property type="evidence" value="ECO:0007669"/>
    <property type="project" value="UniProtKB-KW"/>
</dbReference>
<evidence type="ECO:0000313" key="10">
    <source>
        <dbReference type="Proteomes" id="UP000029084"/>
    </source>
</evidence>
<feature type="region of interest" description="Disordered" evidence="3">
    <location>
        <begin position="1"/>
        <end position="29"/>
    </location>
</feature>
<gene>
    <name evidence="4" type="ORF">HA72_1721</name>
    <name evidence="5" type="ORF">MsedA_1756</name>
    <name evidence="6" type="ORF">MsedB_1758</name>
    <name evidence="7" type="ORF">MsedC_1756</name>
    <name evidence="8" type="ORF">MsedD_1757</name>
    <name evidence="9" type="ORF">MsedE_1758</name>
</gene>
<evidence type="ECO:0000313" key="6">
    <source>
        <dbReference type="EMBL" id="AKV76941.1"/>
    </source>
</evidence>
<dbReference type="Proteomes" id="UP000056255">
    <property type="component" value="Chromosome"/>
</dbReference>
<keyword evidence="2" id="KW-0687">Ribonucleoprotein</keyword>
<dbReference type="EMBL" id="CP012174">
    <property type="protein sequence ID" value="AKV79192.1"/>
    <property type="molecule type" value="Genomic_DNA"/>
</dbReference>
<dbReference type="Proteomes" id="UP000062398">
    <property type="component" value="Chromosome"/>
</dbReference>
<evidence type="ECO:0000313" key="12">
    <source>
        <dbReference type="Proteomes" id="UP000061362"/>
    </source>
</evidence>
<evidence type="ECO:0000313" key="15">
    <source>
        <dbReference type="Proteomes" id="UP000068832"/>
    </source>
</evidence>
<evidence type="ECO:0000313" key="11">
    <source>
        <dbReference type="Proteomes" id="UP000056255"/>
    </source>
</evidence>
<dbReference type="EMBL" id="CP008822">
    <property type="protein sequence ID" value="AIM27860.1"/>
    <property type="molecule type" value="Genomic_DNA"/>
</dbReference>
<dbReference type="PATRIC" id="fig|43687.5.peg.1854"/>
<dbReference type="Proteomes" id="UP000068832">
    <property type="component" value="Chromosome"/>
</dbReference>
<proteinExistence type="predicted"/>
<dbReference type="Pfam" id="PF04758">
    <property type="entry name" value="Ribosomal_S30"/>
    <property type="match status" value="1"/>
</dbReference>
<dbReference type="AlphaFoldDB" id="A0A088E961"/>
<evidence type="ECO:0000313" key="8">
    <source>
        <dbReference type="EMBL" id="AKV81437.1"/>
    </source>
</evidence>
<dbReference type="InterPro" id="IPR006846">
    <property type="entry name" value="Ribosomal_eS30"/>
</dbReference>
<protein>
    <submittedName>
        <fullName evidence="5">30S ribosomal protein S30</fullName>
    </submittedName>
    <submittedName>
        <fullName evidence="4">SSU ribosomal protein S30E</fullName>
    </submittedName>
</protein>
<dbReference type="Proteomes" id="UP000062475">
    <property type="component" value="Chromosome"/>
</dbReference>
<reference evidence="4 10" key="1">
    <citation type="journal article" date="2014" name="J. Bacteriol.">
        <title>Role of an Archaeal PitA Transporter in the Copper and Arsenic Resistance of Metallosphaera sedula, an Extreme Thermoacidophile.</title>
        <authorList>
            <person name="McCarthy S."/>
            <person name="Ai C."/>
            <person name="Wheaton G."/>
            <person name="Tevatia R."/>
            <person name="Eckrich V."/>
            <person name="Kelly R."/>
            <person name="Blum P."/>
        </authorList>
    </citation>
    <scope>NUCLEOTIDE SEQUENCE [LARGE SCALE GENOMIC DNA]</scope>
    <source>
        <strain evidence="4 10">CuR1</strain>
    </source>
</reference>
<dbReference type="Proteomes" id="UP000029084">
    <property type="component" value="Chromosome"/>
</dbReference>
<dbReference type="EMBL" id="CP012175">
    <property type="protein sequence ID" value="AKV81437.1"/>
    <property type="molecule type" value="Genomic_DNA"/>
</dbReference>
<reference evidence="12 13" key="2">
    <citation type="journal article" date="2015" name="Genome Announc.">
        <title>Complete Genome Sequences of Evolved Arsenate-Resistant Metallosphaera sedula Strains.</title>
        <authorList>
            <person name="Ai C."/>
            <person name="McCarthy S."/>
            <person name="Schackwitz W."/>
            <person name="Martin J."/>
            <person name="Lipzen A."/>
            <person name="Blum P."/>
        </authorList>
    </citation>
    <scope>NUCLEOTIDE SEQUENCE [LARGE SCALE GENOMIC DNA]</scope>
    <source>
        <strain evidence="7 13">ARS120-1</strain>
        <strain evidence="8 12">ARS120-2</strain>
        <strain evidence="5 15">ARS50-1</strain>
        <strain evidence="6 14">ARS50-2</strain>
    </source>
</reference>
<evidence type="ECO:0000313" key="14">
    <source>
        <dbReference type="Proteomes" id="UP000062475"/>
    </source>
</evidence>
<evidence type="ECO:0000313" key="4">
    <source>
        <dbReference type="EMBL" id="AIM27860.1"/>
    </source>
</evidence>